<dbReference type="EMBL" id="JAJJHW010001127">
    <property type="protein sequence ID" value="KAH8377840.1"/>
    <property type="molecule type" value="Genomic_DNA"/>
</dbReference>
<proteinExistence type="predicted"/>
<keyword evidence="4" id="KW-1185">Reference proteome</keyword>
<feature type="non-terminal residue" evidence="3">
    <location>
        <position position="271"/>
    </location>
</feature>
<organism evidence="3 4">
    <name type="scientific">Drosophila rubida</name>
    <dbReference type="NCBI Taxonomy" id="30044"/>
    <lineage>
        <taxon>Eukaryota</taxon>
        <taxon>Metazoa</taxon>
        <taxon>Ecdysozoa</taxon>
        <taxon>Arthropoda</taxon>
        <taxon>Hexapoda</taxon>
        <taxon>Insecta</taxon>
        <taxon>Pterygota</taxon>
        <taxon>Neoptera</taxon>
        <taxon>Endopterygota</taxon>
        <taxon>Diptera</taxon>
        <taxon>Brachycera</taxon>
        <taxon>Muscomorpha</taxon>
        <taxon>Ephydroidea</taxon>
        <taxon>Drosophilidae</taxon>
        <taxon>Drosophila</taxon>
    </lineage>
</organism>
<dbReference type="Proteomes" id="UP001200034">
    <property type="component" value="Unassembled WGS sequence"/>
</dbReference>
<gene>
    <name evidence="3" type="ORF">KR093_007400</name>
</gene>
<evidence type="ECO:0000313" key="3">
    <source>
        <dbReference type="EMBL" id="KAH8377840.1"/>
    </source>
</evidence>
<name>A0AAD4K5E0_9MUSC</name>
<reference evidence="3" key="1">
    <citation type="journal article" date="2021" name="Mol. Ecol. Resour.">
        <title>Phylogenomic analyses of the genus Drosophila reveals genomic signals of climate adaptation.</title>
        <authorList>
            <person name="Li F."/>
            <person name="Rane R.V."/>
            <person name="Luria V."/>
            <person name="Xiong Z."/>
            <person name="Chen J."/>
            <person name="Li Z."/>
            <person name="Catullo R.A."/>
            <person name="Griffin P.C."/>
            <person name="Schiffer M."/>
            <person name="Pearce S."/>
            <person name="Lee S.F."/>
            <person name="McElroy K."/>
            <person name="Stocker A."/>
            <person name="Shirriffs J."/>
            <person name="Cockerell F."/>
            <person name="Coppin C."/>
            <person name="Sgro C.M."/>
            <person name="Karger A."/>
            <person name="Cain J.W."/>
            <person name="Weber J.A."/>
            <person name="Santpere G."/>
            <person name="Kirschner M.W."/>
            <person name="Hoffmann A.A."/>
            <person name="Oakeshott J.G."/>
            <person name="Zhang G."/>
        </authorList>
    </citation>
    <scope>NUCLEOTIDE SEQUENCE</scope>
    <source>
        <strain evidence="3">BGI-SZ-2011g</strain>
    </source>
</reference>
<feature type="signal peptide" evidence="2">
    <location>
        <begin position="1"/>
        <end position="24"/>
    </location>
</feature>
<evidence type="ECO:0000256" key="2">
    <source>
        <dbReference type="SAM" id="SignalP"/>
    </source>
</evidence>
<evidence type="ECO:0008006" key="5">
    <source>
        <dbReference type="Google" id="ProtNLM"/>
    </source>
</evidence>
<comment type="caution">
    <text evidence="3">The sequence shown here is derived from an EMBL/GenBank/DDBJ whole genome shotgun (WGS) entry which is preliminary data.</text>
</comment>
<dbReference type="AlphaFoldDB" id="A0AAD4K5E0"/>
<feature type="chain" id="PRO_5042203686" description="Secreted protein" evidence="2">
    <location>
        <begin position="25"/>
        <end position="271"/>
    </location>
</feature>
<evidence type="ECO:0000313" key="4">
    <source>
        <dbReference type="Proteomes" id="UP001200034"/>
    </source>
</evidence>
<evidence type="ECO:0000256" key="1">
    <source>
        <dbReference type="SAM" id="MobiDB-lite"/>
    </source>
</evidence>
<protein>
    <recommendedName>
        <fullName evidence="5">Secreted protein</fullName>
    </recommendedName>
</protein>
<sequence>MSISWRVITFLLLLILLQLETSRAIWFPWYFHRYGFQPHSSRHSGAVNVAPDGGPGKGSKSNKGGSATCPPGYELKGSKSHSASGRLCDDNPVVMQLARLYVVSPERIVLLLAQPLLAESCDEIADVLEHIRGATTNCILTEDNIYGKLTNGLRYYKSEVCDGGSESSGNRKRCASLNNAHNCLKELRTDMIECEAPPDWYELRNVTKVCQTFNNVLDCYYTRGAMLCGLEAAKQLRSFAADSMKRAMLQSCEVSKRLPKVNDPMLISATT</sequence>
<keyword evidence="2" id="KW-0732">Signal</keyword>
<feature type="region of interest" description="Disordered" evidence="1">
    <location>
        <begin position="45"/>
        <end position="71"/>
    </location>
</feature>
<accession>A0AAD4K5E0</accession>